<evidence type="ECO:0000256" key="10">
    <source>
        <dbReference type="SAM" id="MobiDB-lite"/>
    </source>
</evidence>
<dbReference type="GeneID" id="96007717"/>
<comment type="caution">
    <text evidence="12">The sequence shown here is derived from an EMBL/GenBank/DDBJ whole genome shotgun (WGS) entry which is preliminary data.</text>
</comment>
<dbReference type="GO" id="GO:0008204">
    <property type="term" value="P:ergosterol metabolic process"/>
    <property type="evidence" value="ECO:0007669"/>
    <property type="project" value="TreeGrafter"/>
</dbReference>
<organism evidence="12 13">
    <name type="scientific">Cladosporium halotolerans</name>
    <dbReference type="NCBI Taxonomy" id="1052096"/>
    <lineage>
        <taxon>Eukaryota</taxon>
        <taxon>Fungi</taxon>
        <taxon>Dikarya</taxon>
        <taxon>Ascomycota</taxon>
        <taxon>Pezizomycotina</taxon>
        <taxon>Dothideomycetes</taxon>
        <taxon>Dothideomycetidae</taxon>
        <taxon>Cladosporiales</taxon>
        <taxon>Cladosporiaceae</taxon>
        <taxon>Cladosporium</taxon>
    </lineage>
</organism>
<dbReference type="RefSeq" id="XP_069227482.1">
    <property type="nucleotide sequence ID" value="XM_069374879.1"/>
</dbReference>
<evidence type="ECO:0000256" key="8">
    <source>
        <dbReference type="ARBA" id="ARBA00023315"/>
    </source>
</evidence>
<evidence type="ECO:0000256" key="6">
    <source>
        <dbReference type="ARBA" id="ARBA00022989"/>
    </source>
</evidence>
<evidence type="ECO:0000313" key="13">
    <source>
        <dbReference type="Proteomes" id="UP000803884"/>
    </source>
</evidence>
<feature type="transmembrane region" description="Helical" evidence="11">
    <location>
        <begin position="261"/>
        <end position="281"/>
    </location>
</feature>
<keyword evidence="13" id="KW-1185">Reference proteome</keyword>
<feature type="compositionally biased region" description="Polar residues" evidence="10">
    <location>
        <begin position="38"/>
        <end position="55"/>
    </location>
</feature>
<dbReference type="AlphaFoldDB" id="A0AB34KKP1"/>
<dbReference type="PANTHER" id="PTHR10408">
    <property type="entry name" value="STEROL O-ACYLTRANSFERASE"/>
    <property type="match status" value="1"/>
</dbReference>
<feature type="transmembrane region" description="Helical" evidence="11">
    <location>
        <begin position="504"/>
        <end position="523"/>
    </location>
</feature>
<protein>
    <recommendedName>
        <fullName evidence="14">O-acyltransferase</fullName>
    </recommendedName>
</protein>
<feature type="region of interest" description="Disordered" evidence="10">
    <location>
        <begin position="1"/>
        <end position="146"/>
    </location>
</feature>
<evidence type="ECO:0000313" key="12">
    <source>
        <dbReference type="EMBL" id="KAL1584376.1"/>
    </source>
</evidence>
<dbReference type="GO" id="GO:0034737">
    <property type="term" value="F:ergosterol O-acyltransferase activity"/>
    <property type="evidence" value="ECO:0007669"/>
    <property type="project" value="TreeGrafter"/>
</dbReference>
<comment type="subcellular location">
    <subcellularLocation>
        <location evidence="1">Endoplasmic reticulum membrane</location>
        <topology evidence="1">Multi-pass membrane protein</topology>
    </subcellularLocation>
</comment>
<feature type="transmembrane region" description="Helical" evidence="11">
    <location>
        <begin position="679"/>
        <end position="702"/>
    </location>
</feature>
<keyword evidence="7 11" id="KW-0472">Membrane</keyword>
<feature type="compositionally biased region" description="Acidic residues" evidence="10">
    <location>
        <begin position="89"/>
        <end position="102"/>
    </location>
</feature>
<accession>A0AB34KKP1</accession>
<keyword evidence="4 11" id="KW-0812">Transmembrane</keyword>
<comment type="similarity">
    <text evidence="2">Belongs to the membrane-bound acyltransferase family. Sterol o-acyltransferase subfamily.</text>
</comment>
<dbReference type="Pfam" id="PF03062">
    <property type="entry name" value="MBOAT"/>
    <property type="match status" value="1"/>
</dbReference>
<evidence type="ECO:0008006" key="14">
    <source>
        <dbReference type="Google" id="ProtNLM"/>
    </source>
</evidence>
<keyword evidence="3" id="KW-0808">Transferase</keyword>
<evidence type="ECO:0000256" key="2">
    <source>
        <dbReference type="ARBA" id="ARBA00009010"/>
    </source>
</evidence>
<gene>
    <name evidence="12" type="ORF">WHR41_06274</name>
</gene>
<dbReference type="PANTHER" id="PTHR10408:SF23">
    <property type="entry name" value="STEROL O-ACYLTRANSFERASE 1-RELATED"/>
    <property type="match status" value="1"/>
</dbReference>
<dbReference type="Proteomes" id="UP000803884">
    <property type="component" value="Unassembled WGS sequence"/>
</dbReference>
<name>A0AB34KKP1_9PEZI</name>
<dbReference type="InterPro" id="IPR004299">
    <property type="entry name" value="MBOAT_fam"/>
</dbReference>
<evidence type="ECO:0000256" key="1">
    <source>
        <dbReference type="ARBA" id="ARBA00004477"/>
    </source>
</evidence>
<evidence type="ECO:0000256" key="5">
    <source>
        <dbReference type="ARBA" id="ARBA00022824"/>
    </source>
</evidence>
<evidence type="ECO:0000256" key="7">
    <source>
        <dbReference type="ARBA" id="ARBA00023136"/>
    </source>
</evidence>
<feature type="transmembrane region" description="Helical" evidence="11">
    <location>
        <begin position="627"/>
        <end position="648"/>
    </location>
</feature>
<dbReference type="GO" id="GO:0005789">
    <property type="term" value="C:endoplasmic reticulum membrane"/>
    <property type="evidence" value="ECO:0007669"/>
    <property type="project" value="UniProtKB-SubCell"/>
</dbReference>
<dbReference type="EMBL" id="JAAQHG020000026">
    <property type="protein sequence ID" value="KAL1584376.1"/>
    <property type="molecule type" value="Genomic_DNA"/>
</dbReference>
<comment type="function">
    <text evidence="9">Sterol O-acyltransferase that catalyzes the formation of stery esters.</text>
</comment>
<reference evidence="12 13" key="1">
    <citation type="journal article" date="2020" name="Microbiol. Resour. Announc.">
        <title>Draft Genome Sequence of a Cladosporium Species Isolated from the Mesophotic Ascidian Didemnum maculosum.</title>
        <authorList>
            <person name="Gioti A."/>
            <person name="Siaperas R."/>
            <person name="Nikolaivits E."/>
            <person name="Le Goff G."/>
            <person name="Ouazzani J."/>
            <person name="Kotoulas G."/>
            <person name="Topakas E."/>
        </authorList>
    </citation>
    <scope>NUCLEOTIDE SEQUENCE [LARGE SCALE GENOMIC DNA]</scope>
    <source>
        <strain evidence="12 13">TM138-S3</strain>
    </source>
</reference>
<feature type="transmembrane region" description="Helical" evidence="11">
    <location>
        <begin position="217"/>
        <end position="240"/>
    </location>
</feature>
<keyword evidence="8" id="KW-0012">Acyltransferase</keyword>
<proteinExistence type="inferred from homology"/>
<feature type="region of interest" description="Disordered" evidence="10">
    <location>
        <begin position="370"/>
        <end position="396"/>
    </location>
</feature>
<evidence type="ECO:0000256" key="4">
    <source>
        <dbReference type="ARBA" id="ARBA00022692"/>
    </source>
</evidence>
<evidence type="ECO:0000256" key="9">
    <source>
        <dbReference type="ARBA" id="ARBA00023568"/>
    </source>
</evidence>
<evidence type="ECO:0000256" key="3">
    <source>
        <dbReference type="ARBA" id="ARBA00022679"/>
    </source>
</evidence>
<feature type="compositionally biased region" description="Basic and acidic residues" evidence="10">
    <location>
        <begin position="71"/>
        <end position="81"/>
    </location>
</feature>
<keyword evidence="5" id="KW-0256">Endoplasmic reticulum</keyword>
<sequence>MSDAQPASRPHLQHHDTLDAPQLVGKLGRNSIAELQPSLASASPSNTENTAPSNGNGHGDGHAPSNGNGVHKQDFASRSKSDSAIVDQESSDEIEDYDDIQLDPDTLVANTRKSLDESYRPNVENGGGQTRRQSEPGSDGGLNRRRSIQVKLQKTGVKGEYVLTADDPEISEILQKGIEREKRDAKDKTRTRFRDLVFTRQFTTFDRQNPATSESPFFGFFTLFWLAMVLIFVQVSMRNWRNHGSILGNNQIMKLMFSRDLLVLGITDGVMCAATVEAFLLQKLVQKDYISWARQGWIIQNIWQSVYLGTVIWWTWFREWPWTHSIFIFLHCLVFIMKMHSFAFYNGYLSSVSRRRKALQRKLKQLELAQPVPRDQGKTESADIVGQSNGSLKNRRPSMLRTSTNLATEKSDVATVASAIESGRPFDLAQLQAFQSVINSEIADLDKQLEGKMPCPDRHNTYPSNLRLANFAEFICLPTLVYELDYPRQERTNWWYVAEKTTATFGVLCVMMVISQAFIYPPVARTVAMKEAGMPIEERWKEFPFIVSEMLFPLLIEQLLTWYVIWECILNVLAELTRFADRGFYGDWWNSVSWDQYARDWNRPVHNFLLRHVYHSSISSFHLSRNAATFVTFLLSALVHELCMAILFKKVRGYLFTMQLLQMPLVTLSRTKLLKGRTVLGNVIFWLGLFVGPSFLTSLYLVI</sequence>
<dbReference type="InterPro" id="IPR014371">
    <property type="entry name" value="Oat_ACAT_DAG_ARE"/>
</dbReference>
<feature type="transmembrane region" description="Helical" evidence="11">
    <location>
        <begin position="326"/>
        <end position="348"/>
    </location>
</feature>
<keyword evidence="6 11" id="KW-1133">Transmembrane helix</keyword>
<evidence type="ECO:0000256" key="11">
    <source>
        <dbReference type="SAM" id="Phobius"/>
    </source>
</evidence>